<dbReference type="SMART" id="SM00066">
    <property type="entry name" value="GAL4"/>
    <property type="match status" value="1"/>
</dbReference>
<evidence type="ECO:0000313" key="8">
    <source>
        <dbReference type="EMBL" id="OAL33880.1"/>
    </source>
</evidence>
<evidence type="ECO:0000259" key="7">
    <source>
        <dbReference type="PROSITE" id="PS50048"/>
    </source>
</evidence>
<keyword evidence="4" id="KW-0238">DNA-binding</keyword>
<sequence>MTSQIQSLSFPLRSDFMDDRREAKRARQACLNCRRKKTRCSGEKPVCAFCARLNQRCTWDGDEEVSPERLTDTGRALSSSGTAAQNASLAARVALLESRLSFLDADNAFNLFASVSPPTAVNQPVDQPPAVDDMARTNSDFTFLPDPVIFRSLVQVYFDRCHNQPYAFFHEEMFRHDYESGSLPEYLLYAFAAAACRFSDHEFYRHRRSEAIDAYAQSSFGQIFEHSFSDAESLEPLMVVALAILAVVDFAGEFGETVDARHARINTTSSKAGRPRIGWVKLGLSCRFAHALRLNEEPDPQLPIHEQEERRRIFWSVYLLDILMSVGPNRPPSLLDEDCTVRLPCHESFFRDGLDGGPVPTLTSVVENPSGANHQNLDPFAMTIIMASALGRFIRFSLKRTLSTTHVLWDPRSKYYEVQSILLYYESHSPCAFSTISEVLNRQPSFSEATSPSHVSHIIYSHALYHLNNCLLNHPFILYRFFQAYTAPVPLSFVQEALQRCRRHATNLLELLIDLETYGPLSHPSFYGYCAMAAGVIHSIYEKSEDAEVAEASRKQLQSALSFLQREPVRWGHVGHMGTLLRSFKLDPEVARVLINPRNLAQKMTVPLGNMLWQLLDYAWLPHNIRPGETRSTLADLLPGTGHLRTNISESLASGSTNLPGDQFNTSGVLPATYARMLGEDMGGILAEAMGDNSLQGFARPTFSNGPPAAF</sequence>
<dbReference type="InterPro" id="IPR007219">
    <property type="entry name" value="XnlR_reg_dom"/>
</dbReference>
<name>A0A178CVJ5_9EURO</name>
<dbReference type="OrthoDB" id="424974at2759"/>
<dbReference type="GO" id="GO:0008270">
    <property type="term" value="F:zinc ion binding"/>
    <property type="evidence" value="ECO:0007669"/>
    <property type="project" value="InterPro"/>
</dbReference>
<dbReference type="CDD" id="cd12148">
    <property type="entry name" value="fungal_TF_MHR"/>
    <property type="match status" value="1"/>
</dbReference>
<dbReference type="InterPro" id="IPR050815">
    <property type="entry name" value="TF_fung"/>
</dbReference>
<dbReference type="InterPro" id="IPR036864">
    <property type="entry name" value="Zn2-C6_fun-type_DNA-bd_sf"/>
</dbReference>
<keyword evidence="5" id="KW-0804">Transcription</keyword>
<organism evidence="8 9">
    <name type="scientific">Fonsecaea nubica</name>
    <dbReference type="NCBI Taxonomy" id="856822"/>
    <lineage>
        <taxon>Eukaryota</taxon>
        <taxon>Fungi</taxon>
        <taxon>Dikarya</taxon>
        <taxon>Ascomycota</taxon>
        <taxon>Pezizomycotina</taxon>
        <taxon>Eurotiomycetes</taxon>
        <taxon>Chaetothyriomycetidae</taxon>
        <taxon>Chaetothyriales</taxon>
        <taxon>Herpotrichiellaceae</taxon>
        <taxon>Fonsecaea</taxon>
    </lineage>
</organism>
<dbReference type="InterPro" id="IPR001138">
    <property type="entry name" value="Zn2Cys6_DnaBD"/>
</dbReference>
<proteinExistence type="predicted"/>
<dbReference type="RefSeq" id="XP_022498892.1">
    <property type="nucleotide sequence ID" value="XM_022645179.1"/>
</dbReference>
<evidence type="ECO:0000256" key="2">
    <source>
        <dbReference type="ARBA" id="ARBA00022723"/>
    </source>
</evidence>
<gene>
    <name evidence="8" type="ORF">AYO20_06891</name>
</gene>
<comment type="subcellular location">
    <subcellularLocation>
        <location evidence="1">Nucleus</location>
    </subcellularLocation>
</comment>
<dbReference type="CDD" id="cd00067">
    <property type="entry name" value="GAL4"/>
    <property type="match status" value="1"/>
</dbReference>
<evidence type="ECO:0000256" key="3">
    <source>
        <dbReference type="ARBA" id="ARBA00023015"/>
    </source>
</evidence>
<dbReference type="Pfam" id="PF00172">
    <property type="entry name" value="Zn_clus"/>
    <property type="match status" value="1"/>
</dbReference>
<dbReference type="GO" id="GO:0000981">
    <property type="term" value="F:DNA-binding transcription factor activity, RNA polymerase II-specific"/>
    <property type="evidence" value="ECO:0007669"/>
    <property type="project" value="InterPro"/>
</dbReference>
<dbReference type="GO" id="GO:0005634">
    <property type="term" value="C:nucleus"/>
    <property type="evidence" value="ECO:0007669"/>
    <property type="project" value="UniProtKB-SubCell"/>
</dbReference>
<dbReference type="SMART" id="SM00906">
    <property type="entry name" value="Fungal_trans"/>
    <property type="match status" value="1"/>
</dbReference>
<dbReference type="Gene3D" id="4.10.240.10">
    <property type="entry name" value="Zn(2)-C6 fungal-type DNA-binding domain"/>
    <property type="match status" value="1"/>
</dbReference>
<evidence type="ECO:0000256" key="1">
    <source>
        <dbReference type="ARBA" id="ARBA00004123"/>
    </source>
</evidence>
<feature type="domain" description="Zn(2)-C6 fungal-type" evidence="7">
    <location>
        <begin position="29"/>
        <end position="59"/>
    </location>
</feature>
<dbReference type="Proteomes" id="UP000185904">
    <property type="component" value="Unassembled WGS sequence"/>
</dbReference>
<evidence type="ECO:0000313" key="9">
    <source>
        <dbReference type="Proteomes" id="UP000185904"/>
    </source>
</evidence>
<keyword evidence="9" id="KW-1185">Reference proteome</keyword>
<dbReference type="GO" id="GO:0003677">
    <property type="term" value="F:DNA binding"/>
    <property type="evidence" value="ECO:0007669"/>
    <property type="project" value="UniProtKB-KW"/>
</dbReference>
<comment type="caution">
    <text evidence="8">The sequence shown here is derived from an EMBL/GenBank/DDBJ whole genome shotgun (WGS) entry which is preliminary data.</text>
</comment>
<dbReference type="AlphaFoldDB" id="A0A178CVJ5"/>
<dbReference type="GO" id="GO:0006351">
    <property type="term" value="P:DNA-templated transcription"/>
    <property type="evidence" value="ECO:0007669"/>
    <property type="project" value="InterPro"/>
</dbReference>
<keyword evidence="2" id="KW-0479">Metal-binding</keyword>
<dbReference type="SUPFAM" id="SSF57701">
    <property type="entry name" value="Zn2/Cys6 DNA-binding domain"/>
    <property type="match status" value="1"/>
</dbReference>
<reference evidence="8 9" key="1">
    <citation type="submission" date="2016-03" db="EMBL/GenBank/DDBJ databases">
        <title>The draft genome sequence of Fonsecaea nubica causative agent of cutaneous subcutaneous infection in human host.</title>
        <authorList>
            <person name="Costa F."/>
            <person name="Sybren D.H."/>
            <person name="Raittz R.T."/>
            <person name="Weiss V.A."/>
            <person name="Leao A.C."/>
            <person name="Gomes R."/>
            <person name="De Souza E.M."/>
            <person name="Pedrosa F.O."/>
            <person name="Steffens M.B."/>
            <person name="Bombassaro A."/>
            <person name="Tadra-Sfeir M.Z."/>
            <person name="Moreno L.F."/>
            <person name="Najafzadeh M.J."/>
            <person name="Felipe M.S."/>
            <person name="Teixeira M."/>
            <person name="Sun J."/>
            <person name="Xi L."/>
            <person name="Castro M.A."/>
            <person name="Vicente V.A."/>
        </authorList>
    </citation>
    <scope>NUCLEOTIDE SEQUENCE [LARGE SCALE GENOMIC DNA]</scope>
    <source>
        <strain evidence="8 9">CBS 269.64</strain>
    </source>
</reference>
<keyword evidence="3" id="KW-0805">Transcription regulation</keyword>
<evidence type="ECO:0000256" key="4">
    <source>
        <dbReference type="ARBA" id="ARBA00023125"/>
    </source>
</evidence>
<dbReference type="PROSITE" id="PS00463">
    <property type="entry name" value="ZN2_CY6_FUNGAL_1"/>
    <property type="match status" value="1"/>
</dbReference>
<dbReference type="PROSITE" id="PS50048">
    <property type="entry name" value="ZN2_CY6_FUNGAL_2"/>
    <property type="match status" value="1"/>
</dbReference>
<dbReference type="PANTHER" id="PTHR47338:SF4">
    <property type="entry name" value="ZN(II)2CYS6 TRANSCRIPTION FACTOR (EUROFUNG)"/>
    <property type="match status" value="1"/>
</dbReference>
<dbReference type="EMBL" id="LVCJ01000045">
    <property type="protein sequence ID" value="OAL33880.1"/>
    <property type="molecule type" value="Genomic_DNA"/>
</dbReference>
<keyword evidence="6" id="KW-0539">Nucleus</keyword>
<evidence type="ECO:0000256" key="5">
    <source>
        <dbReference type="ARBA" id="ARBA00023163"/>
    </source>
</evidence>
<dbReference type="GeneID" id="34590304"/>
<dbReference type="PANTHER" id="PTHR47338">
    <property type="entry name" value="ZN(II)2CYS6 TRANSCRIPTION FACTOR (EUROFUNG)-RELATED"/>
    <property type="match status" value="1"/>
</dbReference>
<protein>
    <recommendedName>
        <fullName evidence="7">Zn(2)-C6 fungal-type domain-containing protein</fullName>
    </recommendedName>
</protein>
<dbReference type="Pfam" id="PF04082">
    <property type="entry name" value="Fungal_trans"/>
    <property type="match status" value="1"/>
</dbReference>
<evidence type="ECO:0000256" key="6">
    <source>
        <dbReference type="ARBA" id="ARBA00023242"/>
    </source>
</evidence>
<accession>A0A178CVJ5</accession>